<feature type="region of interest" description="Disordered" evidence="1">
    <location>
        <begin position="90"/>
        <end position="139"/>
    </location>
</feature>
<accession>A0AAD9CJU8</accession>
<feature type="compositionally biased region" description="Polar residues" evidence="1">
    <location>
        <begin position="115"/>
        <end position="124"/>
    </location>
</feature>
<keyword evidence="3" id="KW-1185">Reference proteome</keyword>
<keyword evidence="2" id="KW-0416">Keratin</keyword>
<dbReference type="EMBL" id="JASDAP010000004">
    <property type="protein sequence ID" value="KAK1903790.1"/>
    <property type="molecule type" value="Genomic_DNA"/>
</dbReference>
<dbReference type="Proteomes" id="UP001228049">
    <property type="component" value="Unassembled WGS sequence"/>
</dbReference>
<evidence type="ECO:0000256" key="1">
    <source>
        <dbReference type="SAM" id="MobiDB-lite"/>
    </source>
</evidence>
<evidence type="ECO:0000313" key="2">
    <source>
        <dbReference type="EMBL" id="KAK1903790.1"/>
    </source>
</evidence>
<feature type="region of interest" description="Disordered" evidence="1">
    <location>
        <begin position="32"/>
        <end position="68"/>
    </location>
</feature>
<dbReference type="AlphaFoldDB" id="A0AAD9CJU8"/>
<name>A0AAD9CJU8_DISEL</name>
<comment type="caution">
    <text evidence="2">The sequence shown here is derived from an EMBL/GenBank/DDBJ whole genome shotgun (WGS) entry which is preliminary data.</text>
</comment>
<reference evidence="2" key="1">
    <citation type="submission" date="2023-04" db="EMBL/GenBank/DDBJ databases">
        <title>Chromosome-level genome of Chaenocephalus aceratus.</title>
        <authorList>
            <person name="Park H."/>
        </authorList>
    </citation>
    <scope>NUCLEOTIDE SEQUENCE</scope>
    <source>
        <strain evidence="2">DE</strain>
        <tissue evidence="2">Muscle</tissue>
    </source>
</reference>
<sequence>MELEARVTNLYQIREDEKFLDTILEAAVVNSTITDKPLSPPDPWPALGAKPKSGSAPNRGLRSRRIGGVSETDTLPAYALVLRNSFESLGTPKAKRHRSIDTEHEGPVPPMRQDGASTPTQPAQLRQGDVHFTWTQATH</sequence>
<dbReference type="GO" id="GO:0005882">
    <property type="term" value="C:intermediate filament"/>
    <property type="evidence" value="ECO:0007669"/>
    <property type="project" value="UniProtKB-KW"/>
</dbReference>
<organism evidence="2 3">
    <name type="scientific">Dissostichus eleginoides</name>
    <name type="common">Patagonian toothfish</name>
    <name type="synonym">Dissostichus amissus</name>
    <dbReference type="NCBI Taxonomy" id="100907"/>
    <lineage>
        <taxon>Eukaryota</taxon>
        <taxon>Metazoa</taxon>
        <taxon>Chordata</taxon>
        <taxon>Craniata</taxon>
        <taxon>Vertebrata</taxon>
        <taxon>Euteleostomi</taxon>
        <taxon>Actinopterygii</taxon>
        <taxon>Neopterygii</taxon>
        <taxon>Teleostei</taxon>
        <taxon>Neoteleostei</taxon>
        <taxon>Acanthomorphata</taxon>
        <taxon>Eupercaria</taxon>
        <taxon>Perciformes</taxon>
        <taxon>Notothenioidei</taxon>
        <taxon>Nototheniidae</taxon>
        <taxon>Dissostichus</taxon>
    </lineage>
</organism>
<protein>
    <submittedName>
        <fullName evidence="2">Keratin type I cytoskeletal 23</fullName>
    </submittedName>
</protein>
<proteinExistence type="predicted"/>
<gene>
    <name evidence="2" type="ORF">KUDE01_010977</name>
</gene>
<evidence type="ECO:0000313" key="3">
    <source>
        <dbReference type="Proteomes" id="UP001228049"/>
    </source>
</evidence>